<evidence type="ECO:0000313" key="3">
    <source>
        <dbReference type="Proteomes" id="UP000717696"/>
    </source>
</evidence>
<feature type="domain" description="PD-(D/E)XK nuclease-like" evidence="1">
    <location>
        <begin position="3"/>
        <end position="121"/>
    </location>
</feature>
<reference evidence="2" key="1">
    <citation type="journal article" date="2021" name="Nat. Commun.">
        <title>Genetic determinants of endophytism in the Arabidopsis root mycobiome.</title>
        <authorList>
            <person name="Mesny F."/>
            <person name="Miyauchi S."/>
            <person name="Thiergart T."/>
            <person name="Pickel B."/>
            <person name="Atanasova L."/>
            <person name="Karlsson M."/>
            <person name="Huettel B."/>
            <person name="Barry K.W."/>
            <person name="Haridas S."/>
            <person name="Chen C."/>
            <person name="Bauer D."/>
            <person name="Andreopoulos W."/>
            <person name="Pangilinan J."/>
            <person name="LaButti K."/>
            <person name="Riley R."/>
            <person name="Lipzen A."/>
            <person name="Clum A."/>
            <person name="Drula E."/>
            <person name="Henrissat B."/>
            <person name="Kohler A."/>
            <person name="Grigoriev I.V."/>
            <person name="Martin F.M."/>
            <person name="Hacquard S."/>
        </authorList>
    </citation>
    <scope>NUCLEOTIDE SEQUENCE</scope>
    <source>
        <strain evidence="2">MPI-CAGE-AT-0021</strain>
    </source>
</reference>
<dbReference type="Pfam" id="PF20516">
    <property type="entry name" value="PDDEXK_12"/>
    <property type="match status" value="1"/>
</dbReference>
<evidence type="ECO:0000259" key="1">
    <source>
        <dbReference type="Pfam" id="PF20516"/>
    </source>
</evidence>
<sequence length="150" mass="17288">MLSDESAWNNRVHVPTLDMFIYDMRNSSGQDVLDFMLWYHYNQHRLNVSPVSRWSESCRLTYVFRLLPERDQTTVTDSSYQPPLPDTAPCFNWTTDRLLLQYPLAISIEPKRYGGNVAKENSSWVSGMQRIGSFSHPGLALSPSISLSFH</sequence>
<dbReference type="Proteomes" id="UP000717696">
    <property type="component" value="Unassembled WGS sequence"/>
</dbReference>
<dbReference type="InterPro" id="IPR046797">
    <property type="entry name" value="PDDEXK_12"/>
</dbReference>
<comment type="caution">
    <text evidence="2">The sequence shown here is derived from an EMBL/GenBank/DDBJ whole genome shotgun (WGS) entry which is preliminary data.</text>
</comment>
<dbReference type="OrthoDB" id="4161186at2759"/>
<accession>A0A9P9D7R6</accession>
<evidence type="ECO:0000313" key="2">
    <source>
        <dbReference type="EMBL" id="KAH7113967.1"/>
    </source>
</evidence>
<name>A0A9P9D7R6_9HYPO</name>
<dbReference type="AlphaFoldDB" id="A0A9P9D7R6"/>
<proteinExistence type="predicted"/>
<dbReference type="EMBL" id="JAGMUU010000044">
    <property type="protein sequence ID" value="KAH7113967.1"/>
    <property type="molecule type" value="Genomic_DNA"/>
</dbReference>
<organism evidence="2 3">
    <name type="scientific">Dactylonectria estremocensis</name>
    <dbReference type="NCBI Taxonomy" id="1079267"/>
    <lineage>
        <taxon>Eukaryota</taxon>
        <taxon>Fungi</taxon>
        <taxon>Dikarya</taxon>
        <taxon>Ascomycota</taxon>
        <taxon>Pezizomycotina</taxon>
        <taxon>Sordariomycetes</taxon>
        <taxon>Hypocreomycetidae</taxon>
        <taxon>Hypocreales</taxon>
        <taxon>Nectriaceae</taxon>
        <taxon>Dactylonectria</taxon>
    </lineage>
</organism>
<gene>
    <name evidence="2" type="ORF">B0J13DRAFT_631049</name>
</gene>
<keyword evidence="3" id="KW-1185">Reference proteome</keyword>
<protein>
    <recommendedName>
        <fullName evidence="1">PD-(D/E)XK nuclease-like domain-containing protein</fullName>
    </recommendedName>
</protein>